<dbReference type="Proteomes" id="UP000005207">
    <property type="component" value="Linkage group LG14"/>
</dbReference>
<evidence type="ECO:0000256" key="10">
    <source>
        <dbReference type="ARBA" id="ARBA00069606"/>
    </source>
</evidence>
<dbReference type="PANTHER" id="PTHR43115:SF4">
    <property type="entry name" value="DEHYDROGENASE_REDUCTASE SDR FAMILY MEMBER 11"/>
    <property type="match status" value="1"/>
</dbReference>
<dbReference type="SUPFAM" id="SSF51735">
    <property type="entry name" value="NAD(P)-binding Rossmann-fold domains"/>
    <property type="match status" value="2"/>
</dbReference>
<proteinExistence type="inferred from homology"/>
<dbReference type="PRINTS" id="PR00080">
    <property type="entry name" value="SDRFAMILY"/>
</dbReference>
<dbReference type="EC" id="1.1.1.62" evidence="4"/>
<accession>I3K635</accession>
<evidence type="ECO:0000256" key="8">
    <source>
        <dbReference type="ARBA" id="ARBA00052853"/>
    </source>
</evidence>
<evidence type="ECO:0000256" key="13">
    <source>
        <dbReference type="ARBA" id="ARBA00078009"/>
    </source>
</evidence>
<dbReference type="EC" id="1.1.1.270" evidence="3"/>
<dbReference type="InterPro" id="IPR020904">
    <property type="entry name" value="Sc_DH/Rdtase_CS"/>
</dbReference>
<evidence type="ECO:0000256" key="3">
    <source>
        <dbReference type="ARBA" id="ARBA00023621"/>
    </source>
</evidence>
<dbReference type="STRING" id="8128.ENSONIP00000017134"/>
<evidence type="ECO:0000313" key="16">
    <source>
        <dbReference type="Ensembl" id="ENSONIP00000016580.2"/>
    </source>
</evidence>
<sequence length="453" mass="49116">MERWRGRVALVTGASVGIGAAVAVELVRLGMKVVGCARDVGKIQKLAAECQSAGHPGVLVPFKCDLTNEEEILSMFAAIKEQHKGVDVCINNAGLSHPEPLLSGKTSSWKNMIDVNVLALSICAREAYQSMKERNVDDGHIINMNSLCGHQVFSLADAHFYSATKYAVTALTEGLRQELRAENTHIRATCISPGVVETEFMSRFYNDSPEKAAGIYAAVKPMKAIDVASAVTYVLSAPPHVQKLAAECQSAGHPGVLVPFKCDLTKEEEILSMFAAIKEQHKGVDVCINNAGLAHPEPLLSGKTSGWKNMMDVNILGLSICTREAYQSMKERNVDDGHIININSMSGHRVLPSASTHFYTATKFAVTALTEGLRQELRAEKTHIRATSISPGLVETEFGPRLFKDNPDKSAGLYSEYKPLEAKDVASSVVYVLSAPPHVQIGDIQMRATEQVS</sequence>
<dbReference type="HOGENOM" id="CLU_010194_2_10_1"/>
<dbReference type="InterPro" id="IPR036291">
    <property type="entry name" value="NAD(P)-bd_dom_sf"/>
</dbReference>
<dbReference type="GeneTree" id="ENSGT00840000129887"/>
<dbReference type="eggNOG" id="KOG1205">
    <property type="taxonomic scope" value="Eukaryota"/>
</dbReference>
<keyword evidence="17" id="KW-1185">Reference proteome</keyword>
<evidence type="ECO:0000256" key="5">
    <source>
        <dbReference type="ARBA" id="ARBA00037929"/>
    </source>
</evidence>
<evidence type="ECO:0000256" key="15">
    <source>
        <dbReference type="RuleBase" id="RU000363"/>
    </source>
</evidence>
<comment type="function">
    <text evidence="9">Catalyzes the conversion of the 17-keto group of estrone, 4- and 5-androstenes and 5-alpha-androstanes into their 17-beta-hydroxyl metabolites and the conversion of the 3-keto group of 3-, 3,17- and 3,20- diketosteroids into their 3-hydroxyl metabolites. Exhibits reductive 3-beta-hydroxysteroid dehydrogenase activity toward 5-beta-androstanes, 5-beta-pregnanes, 4-pregnenes and bile acids. May also reduce endogenous and exogenous alpha-dicarbonyl compounds and xenobiotic alicyclic ketones.</text>
</comment>
<dbReference type="GO" id="GO:0000253">
    <property type="term" value="F:3-beta-hydroxysteroid 3-dehydrogenase (NADP+) activity"/>
    <property type="evidence" value="ECO:0007669"/>
    <property type="project" value="UniProtKB-EC"/>
</dbReference>
<dbReference type="OrthoDB" id="1933717at2759"/>
<protein>
    <recommendedName>
        <fullName evidence="10">Dehydrogenase/reductase SDR family member 11</fullName>
        <ecNumber evidence="3">1.1.1.270</ecNumber>
        <ecNumber evidence="4">1.1.1.62</ecNumber>
    </recommendedName>
    <alternativeName>
        <fullName evidence="11">17-beta-hydroxysteroid dehydrogenase</fullName>
    </alternativeName>
    <alternativeName>
        <fullName evidence="12">3-beta-hydroxysteroid 3-dehydrogenase</fullName>
    </alternativeName>
    <alternativeName>
        <fullName evidence="14">Estradiol 17-beta-dehydrogenase</fullName>
    </alternativeName>
    <alternativeName>
        <fullName evidence="13">Short-chain dehydrogenase/reductase family 24C member 1</fullName>
    </alternativeName>
</protein>
<reference evidence="16" key="3">
    <citation type="submission" date="2025-09" db="UniProtKB">
        <authorList>
            <consortium name="Ensembl"/>
        </authorList>
    </citation>
    <scope>IDENTIFICATION</scope>
</reference>
<evidence type="ECO:0000256" key="11">
    <source>
        <dbReference type="ARBA" id="ARBA00075978"/>
    </source>
</evidence>
<dbReference type="Pfam" id="PF00106">
    <property type="entry name" value="adh_short"/>
    <property type="match status" value="2"/>
</dbReference>
<evidence type="ECO:0000256" key="1">
    <source>
        <dbReference type="ARBA" id="ARBA00006484"/>
    </source>
</evidence>
<dbReference type="InParanoid" id="I3K635"/>
<comment type="catalytic activity">
    <reaction evidence="7">
        <text>17beta-estradiol + NADP(+) = estrone + NADPH + H(+)</text>
        <dbReference type="Rhea" id="RHEA:24616"/>
        <dbReference type="ChEBI" id="CHEBI:15378"/>
        <dbReference type="ChEBI" id="CHEBI:16469"/>
        <dbReference type="ChEBI" id="CHEBI:17263"/>
        <dbReference type="ChEBI" id="CHEBI:57783"/>
        <dbReference type="ChEBI" id="CHEBI:58349"/>
        <dbReference type="EC" id="1.1.1.62"/>
    </reaction>
</comment>
<comment type="catalytic activity">
    <reaction evidence="8">
        <text>a 3beta-hydroxysteroid + NADP(+) = a 3-oxosteroid + NADPH + H(+)</text>
        <dbReference type="Rhea" id="RHEA:34787"/>
        <dbReference type="ChEBI" id="CHEBI:15378"/>
        <dbReference type="ChEBI" id="CHEBI:36836"/>
        <dbReference type="ChEBI" id="CHEBI:47788"/>
        <dbReference type="ChEBI" id="CHEBI:57783"/>
        <dbReference type="ChEBI" id="CHEBI:58349"/>
        <dbReference type="EC" id="1.1.1.270"/>
    </reaction>
</comment>
<evidence type="ECO:0000256" key="9">
    <source>
        <dbReference type="ARBA" id="ARBA00054702"/>
    </source>
</evidence>
<evidence type="ECO:0000256" key="14">
    <source>
        <dbReference type="ARBA" id="ARBA00078574"/>
    </source>
</evidence>
<dbReference type="RefSeq" id="XP_019223061.1">
    <property type="nucleotide sequence ID" value="XM_019367516.2"/>
</dbReference>
<dbReference type="Ensembl" id="ENSONIT00000016595.2">
    <property type="protein sequence ID" value="ENSONIP00000016580.2"/>
    <property type="gene ID" value="ENSONIG00000013180.2"/>
</dbReference>
<comment type="pathway">
    <text evidence="5">Steroid biosynthesis; estrogen biosynthesis.</text>
</comment>
<dbReference type="GO" id="GO:0004303">
    <property type="term" value="F:estradiol 17-beta-dehydrogenase [NAD(P)+] activity"/>
    <property type="evidence" value="ECO:0007669"/>
    <property type="project" value="UniProtKB-EC"/>
</dbReference>
<dbReference type="GeneID" id="100695275"/>
<reference evidence="17" key="1">
    <citation type="submission" date="2012-01" db="EMBL/GenBank/DDBJ databases">
        <title>The Genome Sequence of Oreochromis niloticus (Nile Tilapia).</title>
        <authorList>
            <consortium name="Broad Institute Genome Assembly Team"/>
            <consortium name="Broad Institute Sequencing Platform"/>
            <person name="Di Palma F."/>
            <person name="Johnson J."/>
            <person name="Lander E.S."/>
            <person name="Lindblad-Toh K."/>
        </authorList>
    </citation>
    <scope>NUCLEOTIDE SEQUENCE [LARGE SCALE GENOMIC DNA]</scope>
</reference>
<organism evidence="16 17">
    <name type="scientific">Oreochromis niloticus</name>
    <name type="common">Nile tilapia</name>
    <name type="synonym">Tilapia nilotica</name>
    <dbReference type="NCBI Taxonomy" id="8128"/>
    <lineage>
        <taxon>Eukaryota</taxon>
        <taxon>Metazoa</taxon>
        <taxon>Chordata</taxon>
        <taxon>Craniata</taxon>
        <taxon>Vertebrata</taxon>
        <taxon>Euteleostomi</taxon>
        <taxon>Actinopterygii</taxon>
        <taxon>Neopterygii</taxon>
        <taxon>Teleostei</taxon>
        <taxon>Neoteleostei</taxon>
        <taxon>Acanthomorphata</taxon>
        <taxon>Ovalentaria</taxon>
        <taxon>Cichlomorphae</taxon>
        <taxon>Cichliformes</taxon>
        <taxon>Cichlidae</taxon>
        <taxon>African cichlids</taxon>
        <taxon>Pseudocrenilabrinae</taxon>
        <taxon>Oreochromini</taxon>
        <taxon>Oreochromis</taxon>
    </lineage>
</organism>
<dbReference type="PROSITE" id="PS00061">
    <property type="entry name" value="ADH_SHORT"/>
    <property type="match status" value="1"/>
</dbReference>
<evidence type="ECO:0000256" key="12">
    <source>
        <dbReference type="ARBA" id="ARBA00077379"/>
    </source>
</evidence>
<dbReference type="InterPro" id="IPR002347">
    <property type="entry name" value="SDR_fam"/>
</dbReference>
<dbReference type="PRINTS" id="PR00081">
    <property type="entry name" value="GDHRDH"/>
</dbReference>
<evidence type="ECO:0000256" key="7">
    <source>
        <dbReference type="ARBA" id="ARBA00048906"/>
    </source>
</evidence>
<reference evidence="16" key="2">
    <citation type="submission" date="2025-08" db="UniProtKB">
        <authorList>
            <consortium name="Ensembl"/>
        </authorList>
    </citation>
    <scope>IDENTIFICATION</scope>
</reference>
<keyword evidence="2" id="KW-0560">Oxidoreductase</keyword>
<evidence type="ECO:0000256" key="4">
    <source>
        <dbReference type="ARBA" id="ARBA00024072"/>
    </source>
</evidence>
<dbReference type="Gene3D" id="3.40.50.720">
    <property type="entry name" value="NAD(P)-binding Rossmann-like Domain"/>
    <property type="match status" value="2"/>
</dbReference>
<dbReference type="PANTHER" id="PTHR43115">
    <property type="entry name" value="DEHYDROGENASE/REDUCTASE SDR FAMILY MEMBER 11"/>
    <property type="match status" value="1"/>
</dbReference>
<dbReference type="CDD" id="cd05343">
    <property type="entry name" value="Mgc4172-like_SDR_c"/>
    <property type="match status" value="1"/>
</dbReference>
<dbReference type="AlphaFoldDB" id="I3K635"/>
<comment type="similarity">
    <text evidence="1 15">Belongs to the short-chain dehydrogenases/reductases (SDR) family.</text>
</comment>
<name>I3K635_ORENI</name>
<evidence type="ECO:0000256" key="6">
    <source>
        <dbReference type="ARBA" id="ARBA00048022"/>
    </source>
</evidence>
<comment type="catalytic activity">
    <reaction evidence="6">
        <text>17beta-estradiol + NAD(+) = estrone + NADH + H(+)</text>
        <dbReference type="Rhea" id="RHEA:24612"/>
        <dbReference type="ChEBI" id="CHEBI:15378"/>
        <dbReference type="ChEBI" id="CHEBI:16469"/>
        <dbReference type="ChEBI" id="CHEBI:17263"/>
        <dbReference type="ChEBI" id="CHEBI:57540"/>
        <dbReference type="ChEBI" id="CHEBI:57945"/>
        <dbReference type="EC" id="1.1.1.62"/>
    </reaction>
</comment>
<evidence type="ECO:0000256" key="2">
    <source>
        <dbReference type="ARBA" id="ARBA00023002"/>
    </source>
</evidence>
<dbReference type="FunFam" id="3.40.50.720:FF:000047">
    <property type="entry name" value="NADP-dependent L-serine/L-allo-threonine dehydrogenase"/>
    <property type="match status" value="2"/>
</dbReference>
<evidence type="ECO:0000313" key="17">
    <source>
        <dbReference type="Proteomes" id="UP000005207"/>
    </source>
</evidence>
<gene>
    <name evidence="16" type="primary">LOC100695275</name>
</gene>